<dbReference type="OrthoDB" id="9800332at2"/>
<comment type="caution">
    <text evidence="11">Lacks conserved residue(s) required for the propagation of feature annotation.</text>
</comment>
<comment type="cofactor">
    <cofactor evidence="11">
        <name>Mg(2+)</name>
        <dbReference type="ChEBI" id="CHEBI:18420"/>
    </cofactor>
    <text evidence="11">Binds 1 Mg(2+) ion per subunit.</text>
</comment>
<evidence type="ECO:0000256" key="11">
    <source>
        <dbReference type="HAMAP-Rule" id="MF_00109"/>
    </source>
</evidence>
<keyword evidence="11" id="KW-0460">Magnesium</keyword>
<dbReference type="GO" id="GO:0009423">
    <property type="term" value="P:chorismate biosynthetic process"/>
    <property type="evidence" value="ECO:0007669"/>
    <property type="project" value="UniProtKB-UniRule"/>
</dbReference>
<dbReference type="HAMAP" id="MF_00109">
    <property type="entry name" value="Shikimate_kinase"/>
    <property type="match status" value="1"/>
</dbReference>
<keyword evidence="9 11" id="KW-0057">Aromatic amino acid biosynthesis</keyword>
<comment type="function">
    <text evidence="11">Catalyzes the specific phosphorylation of the 3-hydroxyl group of shikimic acid using ATP as a cosubstrate.</text>
</comment>
<feature type="binding site" evidence="11">
    <location>
        <position position="26"/>
    </location>
    <ligand>
        <name>Mg(2+)</name>
        <dbReference type="ChEBI" id="CHEBI:18420"/>
    </ligand>
</feature>
<dbReference type="AlphaFoldDB" id="A0A1Y0I339"/>
<evidence type="ECO:0000259" key="12">
    <source>
        <dbReference type="SMART" id="SM00382"/>
    </source>
</evidence>
<feature type="binding site" evidence="11">
    <location>
        <position position="68"/>
    </location>
    <ligand>
        <name>substrate</name>
    </ligand>
</feature>
<dbReference type="EC" id="2.7.1.71" evidence="3 11"/>
<dbReference type="SUPFAM" id="SSF52540">
    <property type="entry name" value="P-loop containing nucleoside triphosphate hydrolases"/>
    <property type="match status" value="1"/>
</dbReference>
<dbReference type="RefSeq" id="WP_087460043.1">
    <property type="nucleotide sequence ID" value="NZ_CP021425.1"/>
</dbReference>
<dbReference type="PROSITE" id="PS01128">
    <property type="entry name" value="SHIKIMATE_KINASE"/>
    <property type="match status" value="1"/>
</dbReference>
<sequence length="180" mass="19870">MFLKKKLNKSPDKNVVLVGPMGAGKTTIGKLLAKELGFQFTDSDKVIEQRCGADIPWIFDVEGEAGFRGREKAVIQELGEQSGLVIATGGGAVLDPDNQLNLKEKGIVVYLKTSVAQQYERTFRDKNRPLLQTDNPLAVLSALFEKRDPIYSHLADIVVKTDKKNPKSVVKYIVSKLAQL</sequence>
<dbReference type="GO" id="GO:0008652">
    <property type="term" value="P:amino acid biosynthetic process"/>
    <property type="evidence" value="ECO:0007669"/>
    <property type="project" value="UniProtKB-KW"/>
</dbReference>
<dbReference type="KEGG" id="ome:OLMES_0790"/>
<keyword evidence="4 11" id="KW-0028">Amino-acid biosynthesis</keyword>
<dbReference type="InterPro" id="IPR003593">
    <property type="entry name" value="AAA+_ATPase"/>
</dbReference>
<keyword evidence="7 11" id="KW-0418">Kinase</keyword>
<keyword evidence="6 11" id="KW-0547">Nucleotide-binding</keyword>
<proteinExistence type="inferred from homology"/>
<dbReference type="GO" id="GO:0005524">
    <property type="term" value="F:ATP binding"/>
    <property type="evidence" value="ECO:0007669"/>
    <property type="project" value="UniProtKB-UniRule"/>
</dbReference>
<dbReference type="GO" id="GO:0000287">
    <property type="term" value="F:magnesium ion binding"/>
    <property type="evidence" value="ECO:0007669"/>
    <property type="project" value="UniProtKB-UniRule"/>
</dbReference>
<feature type="binding site" evidence="11">
    <location>
        <begin position="22"/>
        <end position="27"/>
    </location>
    <ligand>
        <name>ATP</name>
        <dbReference type="ChEBI" id="CHEBI:30616"/>
    </ligand>
</feature>
<feature type="binding site" evidence="11">
    <location>
        <position position="147"/>
    </location>
    <ligand>
        <name>substrate</name>
    </ligand>
</feature>
<keyword evidence="14" id="KW-1185">Reference proteome</keyword>
<evidence type="ECO:0000256" key="1">
    <source>
        <dbReference type="ARBA" id="ARBA00004842"/>
    </source>
</evidence>
<dbReference type="PRINTS" id="PR01100">
    <property type="entry name" value="SHIKIMTKNASE"/>
</dbReference>
<evidence type="ECO:0000256" key="5">
    <source>
        <dbReference type="ARBA" id="ARBA00022679"/>
    </source>
</evidence>
<comment type="catalytic activity">
    <reaction evidence="10 11">
        <text>shikimate + ATP = 3-phosphoshikimate + ADP + H(+)</text>
        <dbReference type="Rhea" id="RHEA:13121"/>
        <dbReference type="ChEBI" id="CHEBI:15378"/>
        <dbReference type="ChEBI" id="CHEBI:30616"/>
        <dbReference type="ChEBI" id="CHEBI:36208"/>
        <dbReference type="ChEBI" id="CHEBI:145989"/>
        <dbReference type="ChEBI" id="CHEBI:456216"/>
        <dbReference type="EC" id="2.7.1.71"/>
    </reaction>
</comment>
<dbReference type="InterPro" id="IPR027417">
    <property type="entry name" value="P-loop_NTPase"/>
</dbReference>
<dbReference type="InterPro" id="IPR023000">
    <property type="entry name" value="Shikimate_kinase_CS"/>
</dbReference>
<comment type="similarity">
    <text evidence="2 11">Belongs to the shikimate kinase family.</text>
</comment>
<evidence type="ECO:0000256" key="4">
    <source>
        <dbReference type="ARBA" id="ARBA00022605"/>
    </source>
</evidence>
<evidence type="ECO:0000256" key="8">
    <source>
        <dbReference type="ARBA" id="ARBA00022840"/>
    </source>
</evidence>
<evidence type="ECO:0000256" key="2">
    <source>
        <dbReference type="ARBA" id="ARBA00006997"/>
    </source>
</evidence>
<dbReference type="PANTHER" id="PTHR21087">
    <property type="entry name" value="SHIKIMATE KINASE"/>
    <property type="match status" value="1"/>
</dbReference>
<dbReference type="GO" id="GO:0009073">
    <property type="term" value="P:aromatic amino acid family biosynthetic process"/>
    <property type="evidence" value="ECO:0007669"/>
    <property type="project" value="UniProtKB-KW"/>
</dbReference>
<dbReference type="EMBL" id="CP021425">
    <property type="protein sequence ID" value="ARU54882.1"/>
    <property type="molecule type" value="Genomic_DNA"/>
</dbReference>
<dbReference type="Proteomes" id="UP000196027">
    <property type="component" value="Chromosome"/>
</dbReference>
<keyword evidence="8 11" id="KW-0067">ATP-binding</keyword>
<keyword evidence="11" id="KW-0963">Cytoplasm</keyword>
<dbReference type="CDD" id="cd00464">
    <property type="entry name" value="SK"/>
    <property type="match status" value="1"/>
</dbReference>
<keyword evidence="11" id="KW-0479">Metal-binding</keyword>
<evidence type="ECO:0000256" key="6">
    <source>
        <dbReference type="ARBA" id="ARBA00022741"/>
    </source>
</evidence>
<evidence type="ECO:0000256" key="7">
    <source>
        <dbReference type="ARBA" id="ARBA00022777"/>
    </source>
</evidence>
<evidence type="ECO:0000256" key="9">
    <source>
        <dbReference type="ARBA" id="ARBA00023141"/>
    </source>
</evidence>
<keyword evidence="5 11" id="KW-0808">Transferase</keyword>
<comment type="subunit">
    <text evidence="11">Monomer.</text>
</comment>
<accession>A0A1Y0I339</accession>
<protein>
    <recommendedName>
        <fullName evidence="3 11">Shikimate kinase</fullName>
        <shortName evidence="11">SK</shortName>
        <ecNumber evidence="3 11">2.7.1.71</ecNumber>
    </recommendedName>
</protein>
<feature type="binding site" evidence="11">
    <location>
        <position position="128"/>
    </location>
    <ligand>
        <name>ATP</name>
        <dbReference type="ChEBI" id="CHEBI:30616"/>
    </ligand>
</feature>
<dbReference type="InterPro" id="IPR000623">
    <property type="entry name" value="Shikimate_kinase/TSH1"/>
</dbReference>
<comment type="subcellular location">
    <subcellularLocation>
        <location evidence="11">Cytoplasm</location>
    </subcellularLocation>
</comment>
<dbReference type="Pfam" id="PF01202">
    <property type="entry name" value="SKI"/>
    <property type="match status" value="1"/>
</dbReference>
<dbReference type="UniPathway" id="UPA00053">
    <property type="reaction ID" value="UER00088"/>
</dbReference>
<dbReference type="SMART" id="SM00382">
    <property type="entry name" value="AAA"/>
    <property type="match status" value="1"/>
</dbReference>
<dbReference type="PANTHER" id="PTHR21087:SF16">
    <property type="entry name" value="SHIKIMATE KINASE 1, CHLOROPLASTIC"/>
    <property type="match status" value="1"/>
</dbReference>
<feature type="domain" description="AAA+ ATPase" evidence="12">
    <location>
        <begin position="11"/>
        <end position="165"/>
    </location>
</feature>
<gene>
    <name evidence="11" type="primary">aroK</name>
    <name evidence="13" type="ORF">OLMES_0790</name>
</gene>
<comment type="pathway">
    <text evidence="1 11">Metabolic intermediate biosynthesis; chorismate biosynthesis; chorismate from D-erythrose 4-phosphate and phosphoenolpyruvate: step 5/7.</text>
</comment>
<organism evidence="13 14">
    <name type="scientific">Oleiphilus messinensis</name>
    <dbReference type="NCBI Taxonomy" id="141451"/>
    <lineage>
        <taxon>Bacteria</taxon>
        <taxon>Pseudomonadati</taxon>
        <taxon>Pseudomonadota</taxon>
        <taxon>Gammaproteobacteria</taxon>
        <taxon>Oceanospirillales</taxon>
        <taxon>Oleiphilaceae</taxon>
        <taxon>Oleiphilus</taxon>
    </lineage>
</organism>
<dbReference type="InterPro" id="IPR031322">
    <property type="entry name" value="Shikimate/glucono_kinase"/>
</dbReference>
<feature type="binding site" evidence="11">
    <location>
        <position position="90"/>
    </location>
    <ligand>
        <name>substrate</name>
    </ligand>
</feature>
<name>A0A1Y0I339_9GAMM</name>
<evidence type="ECO:0000256" key="3">
    <source>
        <dbReference type="ARBA" id="ARBA00012154"/>
    </source>
</evidence>
<evidence type="ECO:0000256" key="10">
    <source>
        <dbReference type="ARBA" id="ARBA00048567"/>
    </source>
</evidence>
<dbReference type="Gene3D" id="3.40.50.300">
    <property type="entry name" value="P-loop containing nucleotide triphosphate hydrolases"/>
    <property type="match status" value="1"/>
</dbReference>
<dbReference type="GO" id="GO:0005829">
    <property type="term" value="C:cytosol"/>
    <property type="evidence" value="ECO:0007669"/>
    <property type="project" value="TreeGrafter"/>
</dbReference>
<evidence type="ECO:0000313" key="14">
    <source>
        <dbReference type="Proteomes" id="UP000196027"/>
    </source>
</evidence>
<reference evidence="13 14" key="1">
    <citation type="submission" date="2017-05" db="EMBL/GenBank/DDBJ databases">
        <title>Genomic insights into alkan degradation activity of Oleiphilus messinensis.</title>
        <authorList>
            <person name="Kozyavkin S.A."/>
            <person name="Slesarev A.I."/>
            <person name="Golyshin P.N."/>
            <person name="Korzhenkov A."/>
            <person name="Golyshina O.N."/>
            <person name="Toshchakov S.V."/>
        </authorList>
    </citation>
    <scope>NUCLEOTIDE SEQUENCE [LARGE SCALE GENOMIC DNA]</scope>
    <source>
        <strain evidence="13 14">ME102</strain>
    </source>
</reference>
<dbReference type="GO" id="GO:0004765">
    <property type="term" value="F:shikimate kinase activity"/>
    <property type="evidence" value="ECO:0007669"/>
    <property type="project" value="UniProtKB-UniRule"/>
</dbReference>
<evidence type="ECO:0000313" key="13">
    <source>
        <dbReference type="EMBL" id="ARU54882.1"/>
    </source>
</evidence>
<dbReference type="NCBIfam" id="NF003456">
    <property type="entry name" value="PRK05057.1"/>
    <property type="match status" value="1"/>
</dbReference>
<feature type="binding site" evidence="11">
    <location>
        <position position="44"/>
    </location>
    <ligand>
        <name>substrate</name>
    </ligand>
</feature>